<dbReference type="AlphaFoldDB" id="A0AAV3PS25"/>
<dbReference type="Proteomes" id="UP001454036">
    <property type="component" value="Unassembled WGS sequence"/>
</dbReference>
<keyword evidence="8" id="KW-0479">Metal-binding</keyword>
<dbReference type="GO" id="GO:0016874">
    <property type="term" value="F:ligase activity"/>
    <property type="evidence" value="ECO:0007669"/>
    <property type="project" value="UniProtKB-KW"/>
</dbReference>
<dbReference type="InterPro" id="IPR013083">
    <property type="entry name" value="Znf_RING/FYVE/PHD"/>
</dbReference>
<dbReference type="GO" id="GO:0061630">
    <property type="term" value="F:ubiquitin protein ligase activity"/>
    <property type="evidence" value="ECO:0007669"/>
    <property type="project" value="UniProtKB-EC"/>
</dbReference>
<evidence type="ECO:0000256" key="10">
    <source>
        <dbReference type="ARBA" id="ARBA00022771"/>
    </source>
</evidence>
<evidence type="ECO:0000259" key="16">
    <source>
        <dbReference type="PROSITE" id="PS51873"/>
    </source>
</evidence>
<keyword evidence="10 13" id="KW-0863">Zinc-finger</keyword>
<dbReference type="EMBL" id="BAABME010018584">
    <property type="protein sequence ID" value="GAA0154329.1"/>
    <property type="molecule type" value="Genomic_DNA"/>
</dbReference>
<dbReference type="EC" id="2.3.2.31" evidence="6"/>
<dbReference type="Gene3D" id="1.20.120.1750">
    <property type="match status" value="1"/>
</dbReference>
<dbReference type="Pfam" id="PF01485">
    <property type="entry name" value="IBR"/>
    <property type="match status" value="1"/>
</dbReference>
<dbReference type="InterPro" id="IPR048962">
    <property type="entry name" value="ARIH1-like_UBL"/>
</dbReference>
<keyword evidence="9" id="KW-0677">Repeat</keyword>
<comment type="function">
    <text evidence="3">Might act as an E3 ubiquitin-protein ligase, or as part of E3 complex, which accepts ubiquitin from specific E2 ubiquitin-conjugating enzymes and then transfers it to substrates.</text>
</comment>
<dbReference type="InterPro" id="IPR045840">
    <property type="entry name" value="Ariadne"/>
</dbReference>
<dbReference type="PROSITE" id="PS50089">
    <property type="entry name" value="ZF_RING_2"/>
    <property type="match status" value="1"/>
</dbReference>
<evidence type="ECO:0000256" key="2">
    <source>
        <dbReference type="ARBA" id="ARBA00001947"/>
    </source>
</evidence>
<keyword evidence="7" id="KW-0808">Transferase</keyword>
<comment type="similarity">
    <text evidence="5">Belongs to the RBR family. Ariadne subfamily.</text>
</comment>
<dbReference type="SUPFAM" id="SSF57850">
    <property type="entry name" value="RING/U-box"/>
    <property type="match status" value="3"/>
</dbReference>
<evidence type="ECO:0000256" key="8">
    <source>
        <dbReference type="ARBA" id="ARBA00022723"/>
    </source>
</evidence>
<dbReference type="SMART" id="SM00647">
    <property type="entry name" value="IBR"/>
    <property type="match status" value="2"/>
</dbReference>
<evidence type="ECO:0000256" key="5">
    <source>
        <dbReference type="ARBA" id="ARBA00005884"/>
    </source>
</evidence>
<dbReference type="Pfam" id="PF19422">
    <property type="entry name" value="Ariadne"/>
    <property type="match status" value="1"/>
</dbReference>
<dbReference type="GO" id="GO:0008270">
    <property type="term" value="F:zinc ion binding"/>
    <property type="evidence" value="ECO:0007669"/>
    <property type="project" value="UniProtKB-KW"/>
</dbReference>
<evidence type="ECO:0000256" key="14">
    <source>
        <dbReference type="SAM" id="MobiDB-lite"/>
    </source>
</evidence>
<feature type="region of interest" description="Disordered" evidence="14">
    <location>
        <begin position="507"/>
        <end position="529"/>
    </location>
</feature>
<sequence>MSEFDDNMFYDEDGIDDSYDSDDDNTFVGEKDEFLDDSIIPQKKYFAILSDKEVLDGLKGNISEVSLILSVPNEVASLLLLHFKWDVNEVNEAWFANEGSVRKAIGLMDDDDDQVIEVTSANEVKCGICFDDYGFHMVKWLSCCHPFCVTCWKGYISSSINDGPGCLFLKCPMPKCAAAVGEGFITEFASDAEKHKYQLYMIRSYVEMKKLIKWCPFPDCGNAVEYFDESGSYDVTCSCSHSFCWNCIQELHRPVDCGTVEKWNLKNSNESENTTWILAYTKNCPKCKRAIEKNQGCNHMTCGMPCGHQFCWLCLRDWNNHHGNCNRYKEGTPPEGADEVIRQRAKKMLERYMHYYERWASNHKSREKAHADLEKMQSGLIKVISETNCQEEHKLSFIIDAWQQIIECRRVLKWTYAYGYYLPEEEYTKKQFFEYLQGEAEAGLERLHRCAETELEDYYIEGRSPSLDFLLFRTKLMGLTKVTATYFENLLTALENGLEDVNSHVASGTHEVSENSKRQKRELQEPSEYRERLKRGLHGVFSDE</sequence>
<comment type="cofactor">
    <cofactor evidence="2">
        <name>Zn(2+)</name>
        <dbReference type="ChEBI" id="CHEBI:29105"/>
    </cofactor>
</comment>
<keyword evidence="12" id="KW-0862">Zinc</keyword>
<evidence type="ECO:0000256" key="11">
    <source>
        <dbReference type="ARBA" id="ARBA00022786"/>
    </source>
</evidence>
<keyword evidence="11" id="KW-0833">Ubl conjugation pathway</keyword>
<dbReference type="InterPro" id="IPR001841">
    <property type="entry name" value="Znf_RING"/>
</dbReference>
<comment type="catalytic activity">
    <reaction evidence="1">
        <text>[E2 ubiquitin-conjugating enzyme]-S-ubiquitinyl-L-cysteine + [acceptor protein]-L-lysine = [E2 ubiquitin-conjugating enzyme]-L-cysteine + [acceptor protein]-N(6)-ubiquitinyl-L-lysine.</text>
        <dbReference type="EC" id="2.3.2.31"/>
    </reaction>
</comment>
<evidence type="ECO:0000256" key="4">
    <source>
        <dbReference type="ARBA" id="ARBA00004906"/>
    </source>
</evidence>
<dbReference type="Gene3D" id="3.30.40.10">
    <property type="entry name" value="Zinc/RING finger domain, C3HC4 (zinc finger)"/>
    <property type="match status" value="1"/>
</dbReference>
<protein>
    <recommendedName>
        <fullName evidence="6">RBR-type E3 ubiquitin transferase</fullName>
        <ecNumber evidence="6">2.3.2.31</ecNumber>
    </recommendedName>
</protein>
<evidence type="ECO:0000256" key="6">
    <source>
        <dbReference type="ARBA" id="ARBA00012251"/>
    </source>
</evidence>
<evidence type="ECO:0000256" key="7">
    <source>
        <dbReference type="ARBA" id="ARBA00022679"/>
    </source>
</evidence>
<evidence type="ECO:0000256" key="1">
    <source>
        <dbReference type="ARBA" id="ARBA00001798"/>
    </source>
</evidence>
<dbReference type="InterPro" id="IPR002867">
    <property type="entry name" value="IBR_dom"/>
</dbReference>
<evidence type="ECO:0000313" key="18">
    <source>
        <dbReference type="Proteomes" id="UP001454036"/>
    </source>
</evidence>
<comment type="caution">
    <text evidence="17">The sequence shown here is derived from an EMBL/GenBank/DDBJ whole genome shotgun (WGS) entry which is preliminary data.</text>
</comment>
<dbReference type="CDD" id="cd20346">
    <property type="entry name" value="BRcat_RBR_ANKIB1"/>
    <property type="match status" value="1"/>
</dbReference>
<dbReference type="PROSITE" id="PS51873">
    <property type="entry name" value="TRIAD"/>
    <property type="match status" value="1"/>
</dbReference>
<name>A0AAV3PS25_LITER</name>
<organism evidence="17 18">
    <name type="scientific">Lithospermum erythrorhizon</name>
    <name type="common">Purple gromwell</name>
    <name type="synonym">Lithospermum officinale var. erythrorhizon</name>
    <dbReference type="NCBI Taxonomy" id="34254"/>
    <lineage>
        <taxon>Eukaryota</taxon>
        <taxon>Viridiplantae</taxon>
        <taxon>Streptophyta</taxon>
        <taxon>Embryophyta</taxon>
        <taxon>Tracheophyta</taxon>
        <taxon>Spermatophyta</taxon>
        <taxon>Magnoliopsida</taxon>
        <taxon>eudicotyledons</taxon>
        <taxon>Gunneridae</taxon>
        <taxon>Pentapetalae</taxon>
        <taxon>asterids</taxon>
        <taxon>lamiids</taxon>
        <taxon>Boraginales</taxon>
        <taxon>Boraginaceae</taxon>
        <taxon>Boraginoideae</taxon>
        <taxon>Lithospermeae</taxon>
        <taxon>Lithospermum</taxon>
    </lineage>
</organism>
<dbReference type="InterPro" id="IPR031127">
    <property type="entry name" value="E3_UB_ligase_RBR"/>
</dbReference>
<evidence type="ECO:0000256" key="9">
    <source>
        <dbReference type="ARBA" id="ARBA00022737"/>
    </source>
</evidence>
<keyword evidence="18" id="KW-1185">Reference proteome</keyword>
<evidence type="ECO:0000256" key="3">
    <source>
        <dbReference type="ARBA" id="ARBA00003976"/>
    </source>
</evidence>
<evidence type="ECO:0000256" key="13">
    <source>
        <dbReference type="PROSITE-ProRule" id="PRU00175"/>
    </source>
</evidence>
<dbReference type="Pfam" id="PF21235">
    <property type="entry name" value="UBA_ARI1"/>
    <property type="match status" value="1"/>
</dbReference>
<feature type="compositionally biased region" description="Basic and acidic residues" evidence="14">
    <location>
        <begin position="511"/>
        <end position="529"/>
    </location>
</feature>
<dbReference type="SMART" id="SM00184">
    <property type="entry name" value="RING"/>
    <property type="match status" value="2"/>
</dbReference>
<evidence type="ECO:0000256" key="12">
    <source>
        <dbReference type="ARBA" id="ARBA00022833"/>
    </source>
</evidence>
<dbReference type="InterPro" id="IPR044066">
    <property type="entry name" value="TRIAD_supradom"/>
</dbReference>
<dbReference type="InterPro" id="IPR017907">
    <property type="entry name" value="Znf_RING_CS"/>
</dbReference>
<proteinExistence type="inferred from homology"/>
<gene>
    <name evidence="17" type="ORF">LIER_37852</name>
</gene>
<dbReference type="FunFam" id="1.20.120.1750:FF:000027">
    <property type="entry name" value="RBR-type E3 ubiquitin transferase"/>
    <property type="match status" value="1"/>
</dbReference>
<keyword evidence="17" id="KW-0436">Ligase</keyword>
<evidence type="ECO:0000313" key="17">
    <source>
        <dbReference type="EMBL" id="GAA0154329.1"/>
    </source>
</evidence>
<dbReference type="PANTHER" id="PTHR11685">
    <property type="entry name" value="RBR FAMILY RING FINGER AND IBR DOMAIN-CONTAINING"/>
    <property type="match status" value="1"/>
</dbReference>
<reference evidence="17 18" key="1">
    <citation type="submission" date="2024-01" db="EMBL/GenBank/DDBJ databases">
        <title>The complete chloroplast genome sequence of Lithospermum erythrorhizon: insights into the phylogenetic relationship among Boraginaceae species and the maternal lineages of purple gromwells.</title>
        <authorList>
            <person name="Okada T."/>
            <person name="Watanabe K."/>
        </authorList>
    </citation>
    <scope>NUCLEOTIDE SEQUENCE [LARGE SCALE GENOMIC DNA]</scope>
</reference>
<feature type="domain" description="RING-type" evidence="15">
    <location>
        <begin position="284"/>
        <end position="325"/>
    </location>
</feature>
<dbReference type="FunFam" id="3.30.40.10:FF:000019">
    <property type="entry name" value="RBR-type E3 ubiquitin transferase"/>
    <property type="match status" value="1"/>
</dbReference>
<feature type="domain" description="RING-type" evidence="16">
    <location>
        <begin position="122"/>
        <end position="329"/>
    </location>
</feature>
<comment type="pathway">
    <text evidence="4">Protein modification; protein ubiquitination.</text>
</comment>
<dbReference type="PROSITE" id="PS00518">
    <property type="entry name" value="ZF_RING_1"/>
    <property type="match status" value="2"/>
</dbReference>
<evidence type="ECO:0000259" key="15">
    <source>
        <dbReference type="PROSITE" id="PS50089"/>
    </source>
</evidence>
<accession>A0AAV3PS25</accession>
<dbReference type="GO" id="GO:0016567">
    <property type="term" value="P:protein ubiquitination"/>
    <property type="evidence" value="ECO:0007669"/>
    <property type="project" value="InterPro"/>
</dbReference>
<dbReference type="Pfam" id="PF22191">
    <property type="entry name" value="IBR_1"/>
    <property type="match status" value="1"/>
</dbReference>